<proteinExistence type="predicted"/>
<reference evidence="1 2" key="1">
    <citation type="submission" date="2016-11" db="EMBL/GenBank/DDBJ databases">
        <title>Study of marine rhodopsin-containing bacteria.</title>
        <authorList>
            <person name="Yoshizawa S."/>
            <person name="Kumagai Y."/>
            <person name="Kogure K."/>
        </authorList>
    </citation>
    <scope>NUCLEOTIDE SEQUENCE [LARGE SCALE GENOMIC DNA]</scope>
    <source>
        <strain evidence="1 2">SAORIC-28</strain>
    </source>
</reference>
<protein>
    <recommendedName>
        <fullName evidence="3">Thioredoxin domain-containing protein</fullName>
    </recommendedName>
</protein>
<accession>A0A271J4C8</accession>
<dbReference type="AlphaFoldDB" id="A0A271J4C8"/>
<gene>
    <name evidence="1" type="ORF">BSZ37_19080</name>
</gene>
<dbReference type="EMBL" id="MQWD01000001">
    <property type="protein sequence ID" value="PAP78376.1"/>
    <property type="molecule type" value="Genomic_DNA"/>
</dbReference>
<keyword evidence="2" id="KW-1185">Reference proteome</keyword>
<evidence type="ECO:0000313" key="2">
    <source>
        <dbReference type="Proteomes" id="UP000216339"/>
    </source>
</evidence>
<dbReference type="InterPro" id="IPR036249">
    <property type="entry name" value="Thioredoxin-like_sf"/>
</dbReference>
<dbReference type="Gene3D" id="3.40.30.10">
    <property type="entry name" value="Glutaredoxin"/>
    <property type="match status" value="1"/>
</dbReference>
<dbReference type="RefSeq" id="WP_095512058.1">
    <property type="nucleotide sequence ID" value="NZ_MQWD01000001.1"/>
</dbReference>
<comment type="caution">
    <text evidence="1">The sequence shown here is derived from an EMBL/GenBank/DDBJ whole genome shotgun (WGS) entry which is preliminary data.</text>
</comment>
<sequence>MIEHASTDAALREIVSADGVHVVHVWAPWCDNSLHEHEPIWSDWQSLSADSVTFVTVWNEGESGAETLRETGVEGVRELVVPGPKPEKPDRRIRLLGVPVTWIPTTLVFNRNGLLATAFAYGEASREQLTEAIAGARSSW</sequence>
<evidence type="ECO:0008006" key="3">
    <source>
        <dbReference type="Google" id="ProtNLM"/>
    </source>
</evidence>
<organism evidence="1 2">
    <name type="scientific">Rubrivirga marina</name>
    <dbReference type="NCBI Taxonomy" id="1196024"/>
    <lineage>
        <taxon>Bacteria</taxon>
        <taxon>Pseudomonadati</taxon>
        <taxon>Rhodothermota</taxon>
        <taxon>Rhodothermia</taxon>
        <taxon>Rhodothermales</taxon>
        <taxon>Rubricoccaceae</taxon>
        <taxon>Rubrivirga</taxon>
    </lineage>
</organism>
<dbReference type="OrthoDB" id="1493648at2"/>
<name>A0A271J4C8_9BACT</name>
<dbReference type="SUPFAM" id="SSF52833">
    <property type="entry name" value="Thioredoxin-like"/>
    <property type="match status" value="1"/>
</dbReference>
<dbReference type="Proteomes" id="UP000216339">
    <property type="component" value="Unassembled WGS sequence"/>
</dbReference>
<evidence type="ECO:0000313" key="1">
    <source>
        <dbReference type="EMBL" id="PAP78376.1"/>
    </source>
</evidence>